<sequence length="525" mass="55761">MLFILPVMACVSFSASFAEVQVTIPLGASNPNTPFSLSPSDLDIQVNDTVTWKNNDVAVHTITTGKPGLGFDGRVDSGVIAQGGTFSYTFDKSGVYEYYCLFHPWMTGFVSVGTSIPVLPTGISVLTDKTVYHNGDTIQVSGQVSKFVQNKEVTVWVTDSKGTGVSVGHTETRTGSDFSVGIVTSGKLWIPGNNYTIYAQYGAGSSVATAVIQYEPQAPVEKNNTTDTSTASLESTSYMSSYAKLNPDSNNYVTVQTAHKIYQPTDQVNVYGSIWNGLLTAGSGAYLATVPVSSVDGNTVTELVLVNVKDEHGNVVYTKETQVDGNGNYVVPVSLPNDISGKYSVESLLETKTGLLGTLDLSTAAKLDSSTSFLVMTPDEFSVPTKNASFTVGISSNSTVSDFAFDSANKEISFNVQGVTGTHGTSDVVIPKSLLGGNITVLVDGIVEPYNSDWVVMVSDTPSETVLEINYHHSMHTIQLVGTSAAEVVPVDTQAVPEFSSVVSIILVVSIISMLVVSSKLRVLK</sequence>
<name>A0A128A4Q6_9ARCH</name>
<dbReference type="KEGG" id="ndv:NDEV_1542"/>
<keyword evidence="2" id="KW-0186">Copper</keyword>
<dbReference type="SUPFAM" id="SSF49503">
    <property type="entry name" value="Cupredoxins"/>
    <property type="match status" value="1"/>
</dbReference>
<dbReference type="GO" id="GO:0005507">
    <property type="term" value="F:copper ion binding"/>
    <property type="evidence" value="ECO:0007669"/>
    <property type="project" value="InterPro"/>
</dbReference>
<keyword evidence="1" id="KW-0479">Metal-binding</keyword>
<protein>
    <recommendedName>
        <fullName evidence="4">Blue (type 1) copper domain-containing protein</fullName>
    </recommendedName>
</protein>
<keyword evidence="3" id="KW-0812">Transmembrane</keyword>
<dbReference type="PANTHER" id="PTHR36507">
    <property type="entry name" value="BLL1555 PROTEIN"/>
    <property type="match status" value="1"/>
</dbReference>
<dbReference type="GO" id="GO:0009055">
    <property type="term" value="F:electron transfer activity"/>
    <property type="evidence" value="ECO:0007669"/>
    <property type="project" value="InterPro"/>
</dbReference>
<reference evidence="6" key="1">
    <citation type="submission" date="2015-10" db="EMBL/GenBank/DDBJ databases">
        <authorList>
            <person name="Lehtovirta-Morley L.E."/>
            <person name="Vieille C."/>
        </authorList>
    </citation>
    <scope>NUCLEOTIDE SEQUENCE [LARGE SCALE GENOMIC DNA]</scope>
</reference>
<gene>
    <name evidence="5" type="ORF">NDEV_1542</name>
</gene>
<evidence type="ECO:0000256" key="3">
    <source>
        <dbReference type="SAM" id="Phobius"/>
    </source>
</evidence>
<dbReference type="InterPro" id="IPR008972">
    <property type="entry name" value="Cupredoxin"/>
</dbReference>
<keyword evidence="6" id="KW-1185">Reference proteome</keyword>
<dbReference type="Proteomes" id="UP000196239">
    <property type="component" value="Chromosome 1"/>
</dbReference>
<dbReference type="InterPro" id="IPR052721">
    <property type="entry name" value="ET_Amicyanin"/>
</dbReference>
<feature type="transmembrane region" description="Helical" evidence="3">
    <location>
        <begin position="499"/>
        <end position="517"/>
    </location>
</feature>
<dbReference type="Pfam" id="PF00127">
    <property type="entry name" value="Copper-bind"/>
    <property type="match status" value="1"/>
</dbReference>
<keyword evidence="3" id="KW-1133">Transmembrane helix</keyword>
<evidence type="ECO:0000313" key="6">
    <source>
        <dbReference type="Proteomes" id="UP000196239"/>
    </source>
</evidence>
<dbReference type="AlphaFoldDB" id="A0A128A4Q6"/>
<evidence type="ECO:0000256" key="2">
    <source>
        <dbReference type="ARBA" id="ARBA00023008"/>
    </source>
</evidence>
<proteinExistence type="predicted"/>
<keyword evidence="3" id="KW-0472">Membrane</keyword>
<organism evidence="5 6">
    <name type="scientific">Nitrosotalea devaniterrae</name>
    <dbReference type="NCBI Taxonomy" id="1078905"/>
    <lineage>
        <taxon>Archaea</taxon>
        <taxon>Nitrososphaerota</taxon>
        <taxon>Nitrososphaeria</taxon>
        <taxon>Nitrosotaleales</taxon>
        <taxon>Nitrosotaleaceae</taxon>
        <taxon>Nitrosotalea</taxon>
    </lineage>
</organism>
<dbReference type="PANTHER" id="PTHR36507:SF1">
    <property type="entry name" value="BLL1555 PROTEIN"/>
    <property type="match status" value="1"/>
</dbReference>
<evidence type="ECO:0000256" key="1">
    <source>
        <dbReference type="ARBA" id="ARBA00022723"/>
    </source>
</evidence>
<accession>A0A128A4Q6</accession>
<dbReference type="InterPro" id="IPR000923">
    <property type="entry name" value="BlueCu_1"/>
</dbReference>
<dbReference type="Gene3D" id="2.60.40.420">
    <property type="entry name" value="Cupredoxins - blue copper proteins"/>
    <property type="match status" value="1"/>
</dbReference>
<feature type="domain" description="Blue (type 1) copper" evidence="4">
    <location>
        <begin position="35"/>
        <end position="112"/>
    </location>
</feature>
<dbReference type="EMBL" id="LN890280">
    <property type="protein sequence ID" value="CUR52307.1"/>
    <property type="molecule type" value="Genomic_DNA"/>
</dbReference>
<evidence type="ECO:0000313" key="5">
    <source>
        <dbReference type="EMBL" id="CUR52307.1"/>
    </source>
</evidence>
<evidence type="ECO:0000259" key="4">
    <source>
        <dbReference type="Pfam" id="PF00127"/>
    </source>
</evidence>